<name>A0ABV6XEB6_9ACTN</name>
<evidence type="ECO:0000313" key="3">
    <source>
        <dbReference type="Proteomes" id="UP001592530"/>
    </source>
</evidence>
<reference evidence="2 3" key="1">
    <citation type="submission" date="2024-09" db="EMBL/GenBank/DDBJ databases">
        <authorList>
            <person name="Lee S.D."/>
        </authorList>
    </citation>
    <scope>NUCLEOTIDE SEQUENCE [LARGE SCALE GENOMIC DNA]</scope>
    <source>
        <strain evidence="2 3">N1-3</strain>
    </source>
</reference>
<comment type="caution">
    <text evidence="2">The sequence shown here is derived from an EMBL/GenBank/DDBJ whole genome shotgun (WGS) entry which is preliminary data.</text>
</comment>
<dbReference type="Proteomes" id="UP001592530">
    <property type="component" value="Unassembled WGS sequence"/>
</dbReference>
<feature type="domain" description="Integration host factor-like helix-two turn-helix" evidence="1">
    <location>
        <begin position="32"/>
        <end position="100"/>
    </location>
</feature>
<proteinExistence type="predicted"/>
<sequence length="102" mass="11332">MALPQLTDTDRTEALARALAVRRERSEVRSRLKDGRVTLAEVLGSEGDMIGRIRVRQLLESLPGVGTARAAQALAELHIADNRRVQGLGTRQREQLLERFSS</sequence>
<accession>A0ABV6XEB6</accession>
<dbReference type="NCBIfam" id="NF041260">
    <property type="entry name" value="actino_IHF"/>
    <property type="match status" value="1"/>
</dbReference>
<dbReference type="RefSeq" id="WP_380560363.1">
    <property type="nucleotide sequence ID" value="NZ_JBHEZY010000044.1"/>
</dbReference>
<dbReference type="InterPro" id="IPR047806">
    <property type="entry name" value="IHF_actinobact"/>
</dbReference>
<dbReference type="InterPro" id="IPR055201">
    <property type="entry name" value="IHF-like_H2TH"/>
</dbReference>
<dbReference type="InterPro" id="IPR010979">
    <property type="entry name" value="Ribosomal_uS13-like_H2TH"/>
</dbReference>
<evidence type="ECO:0000313" key="2">
    <source>
        <dbReference type="EMBL" id="MFC1436617.1"/>
    </source>
</evidence>
<organism evidence="2 3">
    <name type="scientific">Streptacidiphilus alkalitolerans</name>
    <dbReference type="NCBI Taxonomy" id="3342712"/>
    <lineage>
        <taxon>Bacteria</taxon>
        <taxon>Bacillati</taxon>
        <taxon>Actinomycetota</taxon>
        <taxon>Actinomycetes</taxon>
        <taxon>Kitasatosporales</taxon>
        <taxon>Streptomycetaceae</taxon>
        <taxon>Streptacidiphilus</taxon>
    </lineage>
</organism>
<dbReference type="Pfam" id="PF22525">
    <property type="entry name" value="H2TH_5"/>
    <property type="match status" value="1"/>
</dbReference>
<evidence type="ECO:0000259" key="1">
    <source>
        <dbReference type="Pfam" id="PF22525"/>
    </source>
</evidence>
<dbReference type="SUPFAM" id="SSF46946">
    <property type="entry name" value="S13-like H2TH domain"/>
    <property type="match status" value="1"/>
</dbReference>
<dbReference type="EMBL" id="JBHEZY010000044">
    <property type="protein sequence ID" value="MFC1436617.1"/>
    <property type="molecule type" value="Genomic_DNA"/>
</dbReference>
<protein>
    <submittedName>
        <fullName evidence="2">Integration host factor, actinobacterial type</fullName>
    </submittedName>
</protein>
<gene>
    <name evidence="2" type="primary">mihF</name>
    <name evidence="2" type="ORF">ACEZDB_38890</name>
</gene>
<dbReference type="Gene3D" id="1.10.8.50">
    <property type="match status" value="1"/>
</dbReference>